<reference evidence="9 10" key="1">
    <citation type="submission" date="2019-07" db="EMBL/GenBank/DDBJ databases">
        <title>Whole genome shotgun sequence of Reyranella soli NBRC 108950.</title>
        <authorList>
            <person name="Hosoyama A."/>
            <person name="Uohara A."/>
            <person name="Ohji S."/>
            <person name="Ichikawa N."/>
        </authorList>
    </citation>
    <scope>NUCLEOTIDE SEQUENCE [LARGE SCALE GENOMIC DNA]</scope>
    <source>
        <strain evidence="9 10">NBRC 108950</strain>
    </source>
</reference>
<comment type="caution">
    <text evidence="9">The sequence shown here is derived from an EMBL/GenBank/DDBJ whole genome shotgun (WGS) entry which is preliminary data.</text>
</comment>
<dbReference type="FunFam" id="1.20.1640.10:FF:000001">
    <property type="entry name" value="Efflux pump membrane transporter"/>
    <property type="match status" value="1"/>
</dbReference>
<dbReference type="Gene3D" id="3.30.70.1430">
    <property type="entry name" value="Multidrug efflux transporter AcrB pore domain"/>
    <property type="match status" value="2"/>
</dbReference>
<feature type="transmembrane region" description="Helical" evidence="8">
    <location>
        <begin position="859"/>
        <end position="876"/>
    </location>
</feature>
<dbReference type="Gene3D" id="3.30.2090.10">
    <property type="entry name" value="Multidrug efflux transporter AcrB TolC docking domain, DN and DC subdomains"/>
    <property type="match status" value="2"/>
</dbReference>
<dbReference type="SUPFAM" id="SSF82714">
    <property type="entry name" value="Multidrug efflux transporter AcrB TolC docking domain, DN and DC subdomains"/>
    <property type="match status" value="2"/>
</dbReference>
<dbReference type="RefSeq" id="WP_147150864.1">
    <property type="nucleotide sequence ID" value="NZ_BKAJ01000069.1"/>
</dbReference>
<dbReference type="EMBL" id="BKAJ01000069">
    <property type="protein sequence ID" value="GEP56678.1"/>
    <property type="molecule type" value="Genomic_DNA"/>
</dbReference>
<evidence type="ECO:0000256" key="7">
    <source>
        <dbReference type="ARBA" id="ARBA00023136"/>
    </source>
</evidence>
<keyword evidence="10" id="KW-1185">Reference proteome</keyword>
<name>A0A512NCJ5_9HYPH</name>
<dbReference type="SUPFAM" id="SSF82866">
    <property type="entry name" value="Multidrug efflux transporter AcrB transmembrane domain"/>
    <property type="match status" value="2"/>
</dbReference>
<dbReference type="SUPFAM" id="SSF82693">
    <property type="entry name" value="Multidrug efflux transporter AcrB pore domain, PN1, PN2, PC1 and PC2 subdomains"/>
    <property type="match status" value="4"/>
</dbReference>
<dbReference type="OrthoDB" id="9806532at2"/>
<keyword evidence="6 8" id="KW-1133">Transmembrane helix</keyword>
<evidence type="ECO:0000313" key="9">
    <source>
        <dbReference type="EMBL" id="GEP56678.1"/>
    </source>
</evidence>
<feature type="transmembrane region" description="Helical" evidence="8">
    <location>
        <begin position="954"/>
        <end position="975"/>
    </location>
</feature>
<keyword evidence="7 8" id="KW-0472">Membrane</keyword>
<accession>A0A512NCJ5</accession>
<dbReference type="NCBIfam" id="NF033617">
    <property type="entry name" value="RND_permease_2"/>
    <property type="match status" value="1"/>
</dbReference>
<evidence type="ECO:0000256" key="4">
    <source>
        <dbReference type="ARBA" id="ARBA00022519"/>
    </source>
</evidence>
<dbReference type="Gene3D" id="3.30.70.1440">
    <property type="entry name" value="Multidrug efflux transporter AcrB pore domain"/>
    <property type="match status" value="1"/>
</dbReference>
<evidence type="ECO:0000256" key="5">
    <source>
        <dbReference type="ARBA" id="ARBA00022692"/>
    </source>
</evidence>
<dbReference type="PANTHER" id="PTHR32063">
    <property type="match status" value="1"/>
</dbReference>
<keyword evidence="4" id="KW-0997">Cell inner membrane</keyword>
<organism evidence="9 10">
    <name type="scientific">Reyranella soli</name>
    <dbReference type="NCBI Taxonomy" id="1230389"/>
    <lineage>
        <taxon>Bacteria</taxon>
        <taxon>Pseudomonadati</taxon>
        <taxon>Pseudomonadota</taxon>
        <taxon>Alphaproteobacteria</taxon>
        <taxon>Hyphomicrobiales</taxon>
        <taxon>Reyranellaceae</taxon>
        <taxon>Reyranella</taxon>
    </lineage>
</organism>
<dbReference type="AlphaFoldDB" id="A0A512NCJ5"/>
<evidence type="ECO:0000256" key="8">
    <source>
        <dbReference type="SAM" id="Phobius"/>
    </source>
</evidence>
<dbReference type="PANTHER" id="PTHR32063:SF21">
    <property type="entry name" value="MULTIDRUG RESISTANCE PROTEIN MDTB"/>
    <property type="match status" value="1"/>
</dbReference>
<sequence length="1050" mass="112861">MNISETFIRRPIATSLMMLGLLVFGAATYNLLPVAALPNVDFPTITVSATLPGASPETMASSVATPLEQQFAAIPGLASMNSTSGLGTTSIALQFDLGRSIDGAATDVQTAINAASGLLPKDLPNPPTYRKVNPADRAILIYAISSDALPIYKVDDYAYTILAQKISAVAGVSQVLVAGQQDFAVRAQANPAALAAHGISLEDVRAALANATVNQAKGNIENEHKSITIDTNDQLFHAAGYRNIIVAYRNGAPVKLQDVADVVDATKAPRNGAWFNGKRGELLLVFRQPGANTVEVVDNIKAMMPRLLASVPPTIGVDLVSDRSQSIRDSVVDVEFTLLLTIGLVVMVIFIFLRHLWATIIPSITVPLSLVGTFGVMYVLSYSIDNLSLMGLTIAVGFVVDDAIVMIENIVRYIEAGERPFDAALKGAGQIGFTIVSITFSLIAVFIPLLFMGGIVGRLFREFAVTVTVAVVMSAFVSLTLTPVMCARFLKRHAGHKRGRLDQMCEDAFEATVRFYDRGLQWVLRHQFVTLMSTIVLIFVTGYLYVVIPKGFFPEQDTGFIFAQAEARQDISFAAMADLQNRLSAIVQKDPAVSGVVGFVGSTGGNSSENTARMFIQLKPFGERSASAQQIIQRLRPKVAEVPGVRFFMQAGQDINVGGRLSKTEFQYTLTSTDSEELNHWAPIIEQAMAKLPGLQDVTSDQQIASPHLSIDIDRDSASRLGLSLAQIDQTLYDAFGQRQVATIYASSTQYKVVLEVLPSFQADPAALSRIYVTGVNGAQVPISTVAKFSNKIAPLTINHQGQFPAVTISFNLAPGTALGEAVERIQQVQTELKTPITLDGSFQGTAQVFQSSLSSTPLLIAAAILAVYIVLGMLYESYVHPITILSALPSAGVGALLMLMLFHYDLSVIALIGIILLIGIVKKNAIMMIDFALEAEREQGKSPLQAIHEACLLRFRPIMMTTFAAIGGGLPLAIGQGAGSELRRPLGIAIVGGLIVSQWLTLYTTPVIYLYLDRFQHWLAGKRRRPTGQIPAAIPPAMPAAEAGTHAAD</sequence>
<dbReference type="Gene3D" id="3.30.70.1320">
    <property type="entry name" value="Multidrug efflux transporter AcrB pore domain like"/>
    <property type="match status" value="1"/>
</dbReference>
<evidence type="ECO:0000256" key="1">
    <source>
        <dbReference type="ARBA" id="ARBA00004429"/>
    </source>
</evidence>
<evidence type="ECO:0000313" key="10">
    <source>
        <dbReference type="Proteomes" id="UP000321058"/>
    </source>
</evidence>
<dbReference type="PRINTS" id="PR00702">
    <property type="entry name" value="ACRIFLAVINRP"/>
</dbReference>
<feature type="transmembrane region" description="Helical" evidence="8">
    <location>
        <begin position="360"/>
        <end position="381"/>
    </location>
</feature>
<dbReference type="Proteomes" id="UP000321058">
    <property type="component" value="Unassembled WGS sequence"/>
</dbReference>
<feature type="transmembrane region" description="Helical" evidence="8">
    <location>
        <begin position="12"/>
        <end position="32"/>
    </location>
</feature>
<dbReference type="InterPro" id="IPR027463">
    <property type="entry name" value="AcrB_DN_DC_subdom"/>
</dbReference>
<feature type="transmembrane region" description="Helical" evidence="8">
    <location>
        <begin position="909"/>
        <end position="934"/>
    </location>
</feature>
<feature type="transmembrane region" description="Helical" evidence="8">
    <location>
        <begin position="431"/>
        <end position="451"/>
    </location>
</feature>
<dbReference type="Pfam" id="PF00873">
    <property type="entry name" value="ACR_tran"/>
    <property type="match status" value="1"/>
</dbReference>
<evidence type="ECO:0000256" key="2">
    <source>
        <dbReference type="ARBA" id="ARBA00022448"/>
    </source>
</evidence>
<dbReference type="InterPro" id="IPR001036">
    <property type="entry name" value="Acrflvin-R"/>
</dbReference>
<dbReference type="GO" id="GO:0005886">
    <property type="term" value="C:plasma membrane"/>
    <property type="evidence" value="ECO:0007669"/>
    <property type="project" value="UniProtKB-SubCell"/>
</dbReference>
<keyword evidence="3" id="KW-1003">Cell membrane</keyword>
<keyword evidence="5 8" id="KW-0812">Transmembrane</keyword>
<feature type="transmembrane region" description="Helical" evidence="8">
    <location>
        <begin position="528"/>
        <end position="548"/>
    </location>
</feature>
<dbReference type="FunFam" id="3.30.70.1430:FF:000001">
    <property type="entry name" value="Efflux pump membrane transporter"/>
    <property type="match status" value="1"/>
</dbReference>
<keyword evidence="2" id="KW-0813">Transport</keyword>
<protein>
    <submittedName>
        <fullName evidence="9">Multidrug transporter</fullName>
    </submittedName>
</protein>
<feature type="transmembrane region" description="Helical" evidence="8">
    <location>
        <begin position="336"/>
        <end position="353"/>
    </location>
</feature>
<comment type="subcellular location">
    <subcellularLocation>
        <location evidence="1">Cell inner membrane</location>
        <topology evidence="1">Multi-pass membrane protein</topology>
    </subcellularLocation>
</comment>
<evidence type="ECO:0000256" key="3">
    <source>
        <dbReference type="ARBA" id="ARBA00022475"/>
    </source>
</evidence>
<feature type="transmembrane region" description="Helical" evidence="8">
    <location>
        <begin position="463"/>
        <end position="490"/>
    </location>
</feature>
<dbReference type="GO" id="GO:0042910">
    <property type="term" value="F:xenobiotic transmembrane transporter activity"/>
    <property type="evidence" value="ECO:0007669"/>
    <property type="project" value="TreeGrafter"/>
</dbReference>
<gene>
    <name evidence="9" type="ORF">RSO01_38440</name>
</gene>
<feature type="transmembrane region" description="Helical" evidence="8">
    <location>
        <begin position="987"/>
        <end position="1013"/>
    </location>
</feature>
<dbReference type="Gene3D" id="1.20.1640.10">
    <property type="entry name" value="Multidrug efflux transporter AcrB transmembrane domain"/>
    <property type="match status" value="2"/>
</dbReference>
<evidence type="ECO:0000256" key="6">
    <source>
        <dbReference type="ARBA" id="ARBA00022989"/>
    </source>
</evidence>
<proteinExistence type="predicted"/>